<organism evidence="1 2">
    <name type="scientific">Bacillus smithii 7_3_47FAA</name>
    <dbReference type="NCBI Taxonomy" id="665952"/>
    <lineage>
        <taxon>Bacteria</taxon>
        <taxon>Bacillati</taxon>
        <taxon>Bacillota</taxon>
        <taxon>Bacilli</taxon>
        <taxon>Bacillales</taxon>
        <taxon>Bacillaceae</taxon>
        <taxon>Bacillus</taxon>
    </lineage>
</organism>
<protein>
    <submittedName>
        <fullName evidence="1">Uncharacterized protein</fullName>
    </submittedName>
</protein>
<comment type="caution">
    <text evidence="1">The sequence shown here is derived from an EMBL/GenBank/DDBJ whole genome shotgun (WGS) entry which is preliminary data.</text>
</comment>
<reference evidence="1 2" key="1">
    <citation type="submission" date="2011-09" db="EMBL/GenBank/DDBJ databases">
        <title>The Genome Sequence of Bacillus smithii 7_3_47FAA.</title>
        <authorList>
            <consortium name="The Broad Institute Genome Sequencing Platform"/>
            <person name="Earl A."/>
            <person name="Ward D."/>
            <person name="Feldgarden M."/>
            <person name="Gevers D."/>
            <person name="Daigneault M."/>
            <person name="Strauss J."/>
            <person name="Allen-Vercoe E."/>
            <person name="Young S.K."/>
            <person name="Zeng Q."/>
            <person name="Gargeya S."/>
            <person name="Fitzgerald M."/>
            <person name="Haas B."/>
            <person name="Abouelleil A."/>
            <person name="Alvarado L."/>
            <person name="Arachchi H.M."/>
            <person name="Berlin A."/>
            <person name="Brown A."/>
            <person name="Chapman S.B."/>
            <person name="Chen Z."/>
            <person name="Dunbar C."/>
            <person name="Freedman E."/>
            <person name="Gearin G."/>
            <person name="Goldberg J."/>
            <person name="Griggs A."/>
            <person name="Gujja S."/>
            <person name="Heiman D."/>
            <person name="Howarth C."/>
            <person name="Larson L."/>
            <person name="Lui A."/>
            <person name="MacDonald P.J.P."/>
            <person name="Montmayeur A."/>
            <person name="Murphy C."/>
            <person name="Neiman D."/>
            <person name="Pearson M."/>
            <person name="Priest M."/>
            <person name="Roberts A."/>
            <person name="Saif S."/>
            <person name="Shea T."/>
            <person name="Shenoy N."/>
            <person name="Sisk P."/>
            <person name="Stolte C."/>
            <person name="Sykes S."/>
            <person name="Wortman J."/>
            <person name="Nusbaum C."/>
            <person name="Birren B."/>
        </authorList>
    </citation>
    <scope>NUCLEOTIDE SEQUENCE [LARGE SCALE GENOMIC DNA]</scope>
    <source>
        <strain evidence="1 2">7_3_47FAA</strain>
    </source>
</reference>
<dbReference type="RefSeq" id="WP_003353204.1">
    <property type="nucleotide sequence ID" value="NZ_JH414745.1"/>
</dbReference>
<dbReference type="PATRIC" id="fig|665952.3.peg.904"/>
<sequence>MNKKIRRDKTFLSSGFLCFREFHFEAGGLLGLALANGKDVFLLLSDWDDRGMGEASAGKASRARHRSEVQASEVVYRLGKTSEFRDHQLVRYKDLHENRDAPRSF</sequence>
<evidence type="ECO:0000313" key="1">
    <source>
        <dbReference type="EMBL" id="EHL78888.1"/>
    </source>
</evidence>
<keyword evidence="2" id="KW-1185">Reference proteome</keyword>
<dbReference type="Proteomes" id="UP000011747">
    <property type="component" value="Unassembled WGS sequence"/>
</dbReference>
<name>G9QIW6_9BACI</name>
<dbReference type="AlphaFoldDB" id="G9QIW6"/>
<evidence type="ECO:0000313" key="2">
    <source>
        <dbReference type="Proteomes" id="UP000011747"/>
    </source>
</evidence>
<dbReference type="EMBL" id="ACWF01000048">
    <property type="protein sequence ID" value="EHL78888.1"/>
    <property type="molecule type" value="Genomic_DNA"/>
</dbReference>
<accession>G9QIW6</accession>
<gene>
    <name evidence="1" type="ORF">HMPREF1015_02127</name>
</gene>
<dbReference type="HOGENOM" id="CLU_2231172_0_0_9"/>
<proteinExistence type="predicted"/>